<reference evidence="3 4" key="1">
    <citation type="submission" date="2018-11" db="EMBL/GenBank/DDBJ databases">
        <title>Sequencing the genomes of 1000 actinobacteria strains.</title>
        <authorList>
            <person name="Klenk H.-P."/>
        </authorList>
    </citation>
    <scope>NUCLEOTIDE SEQUENCE [LARGE SCALE GENOMIC DNA]</scope>
    <source>
        <strain evidence="3 4">DSM 44254</strain>
    </source>
</reference>
<keyword evidence="4" id="KW-1185">Reference proteome</keyword>
<organism evidence="3 4">
    <name type="scientific">Actinocorallia herbida</name>
    <dbReference type="NCBI Taxonomy" id="58109"/>
    <lineage>
        <taxon>Bacteria</taxon>
        <taxon>Bacillati</taxon>
        <taxon>Actinomycetota</taxon>
        <taxon>Actinomycetes</taxon>
        <taxon>Streptosporangiales</taxon>
        <taxon>Thermomonosporaceae</taxon>
        <taxon>Actinocorallia</taxon>
    </lineage>
</organism>
<keyword evidence="2" id="KW-0812">Transmembrane</keyword>
<evidence type="ECO:0000313" key="3">
    <source>
        <dbReference type="EMBL" id="ROO89936.1"/>
    </source>
</evidence>
<dbReference type="OrthoDB" id="3971500at2"/>
<keyword evidence="2" id="KW-0472">Membrane</keyword>
<comment type="caution">
    <text evidence="3">The sequence shown here is derived from an EMBL/GenBank/DDBJ whole genome shotgun (WGS) entry which is preliminary data.</text>
</comment>
<keyword evidence="2" id="KW-1133">Transmembrane helix</keyword>
<protein>
    <submittedName>
        <fullName evidence="3">Uncharacterized protein</fullName>
    </submittedName>
</protein>
<dbReference type="Proteomes" id="UP000272400">
    <property type="component" value="Unassembled WGS sequence"/>
</dbReference>
<evidence type="ECO:0000256" key="2">
    <source>
        <dbReference type="SAM" id="Phobius"/>
    </source>
</evidence>
<evidence type="ECO:0000256" key="1">
    <source>
        <dbReference type="SAM" id="MobiDB-lite"/>
    </source>
</evidence>
<feature type="compositionally biased region" description="Low complexity" evidence="1">
    <location>
        <begin position="34"/>
        <end position="43"/>
    </location>
</feature>
<feature type="transmembrane region" description="Helical" evidence="2">
    <location>
        <begin position="129"/>
        <end position="150"/>
    </location>
</feature>
<feature type="region of interest" description="Disordered" evidence="1">
    <location>
        <begin position="155"/>
        <end position="181"/>
    </location>
</feature>
<accession>A0A3N1D8W7</accession>
<feature type="region of interest" description="Disordered" evidence="1">
    <location>
        <begin position="27"/>
        <end position="91"/>
    </location>
</feature>
<dbReference type="AlphaFoldDB" id="A0A3N1D8W7"/>
<proteinExistence type="predicted"/>
<dbReference type="EMBL" id="RJKE01000001">
    <property type="protein sequence ID" value="ROO89936.1"/>
    <property type="molecule type" value="Genomic_DNA"/>
</dbReference>
<evidence type="ECO:0000313" key="4">
    <source>
        <dbReference type="Proteomes" id="UP000272400"/>
    </source>
</evidence>
<sequence length="370" mass="38757">MFAEPTRSGAENPVVGGDVVAESAYASGERPVVAAGTTAEGAGYPDSGYPESGDRGEDFGGLDDGPGVAGYAGVDMSGPEGPVKAGIPSSGNWRMPEWMREETEANKQAGVQNAGFDEGEMRRDRGRTYVFAGMGAVALVAFIALGVMVLKEDGSADDGGDARVGPSATTKAPVPTLTQDPEAHPLKPLKAFKGAGSPVAGAVADANAGLTYPAFGGKWTVPTKKNKLFQPGWSGQQIMVTEQKGTQLWYGTILSKPLGPVEKRLTASGSSLQEKTELVASGLEDQLYRFPHKNKPIASQELKLEGGKGWLVASQFSFDRTPIRAKSEIVVTALVDTGKKSPSLLFMSMPNTAKNLWPDINAVVDGLRVG</sequence>
<name>A0A3N1D8W7_9ACTN</name>
<gene>
    <name evidence="3" type="ORF">EDD29_7647</name>
</gene>